<dbReference type="SMART" id="SM00421">
    <property type="entry name" value="HTH_LUXR"/>
    <property type="match status" value="1"/>
</dbReference>
<organism evidence="3 4">
    <name type="scientific">Roseovarius faecimaris</name>
    <dbReference type="NCBI Taxonomy" id="2494550"/>
    <lineage>
        <taxon>Bacteria</taxon>
        <taxon>Pseudomonadati</taxon>
        <taxon>Pseudomonadota</taxon>
        <taxon>Alphaproteobacteria</taxon>
        <taxon>Rhodobacterales</taxon>
        <taxon>Roseobacteraceae</taxon>
        <taxon>Roseovarius</taxon>
    </lineage>
</organism>
<evidence type="ECO:0000259" key="2">
    <source>
        <dbReference type="PROSITE" id="PS50043"/>
    </source>
</evidence>
<proteinExistence type="predicted"/>
<dbReference type="OrthoDB" id="8277135at2"/>
<dbReference type="Proteomes" id="UP000428330">
    <property type="component" value="Chromosome"/>
</dbReference>
<reference evidence="4" key="1">
    <citation type="submission" date="2018-12" db="EMBL/GenBank/DDBJ databases">
        <title>Complete genome sequence of Roseovarius sp. MME-070.</title>
        <authorList>
            <person name="Nam Y.-D."/>
            <person name="Kang J."/>
            <person name="Chung W.-H."/>
            <person name="Park Y.S."/>
        </authorList>
    </citation>
    <scope>NUCLEOTIDE SEQUENCE [LARGE SCALE GENOMIC DNA]</scope>
    <source>
        <strain evidence="4">MME-070</strain>
    </source>
</reference>
<keyword evidence="4" id="KW-1185">Reference proteome</keyword>
<evidence type="ECO:0000256" key="1">
    <source>
        <dbReference type="SAM" id="Phobius"/>
    </source>
</evidence>
<dbReference type="AlphaFoldDB" id="A0A6I6IQF1"/>
<keyword evidence="1" id="KW-0472">Membrane</keyword>
<sequence length="167" mass="18022">MLIAFQAICAVFFLFNILSSWLNLPVVLSNWQVIEIIEICAALGLLVGVGVTARLLVLSIRARRVAEDNLRLASGAFMTVLNERFDDWGLTPAERDVALFTVKGATLSDIAVMRNTSEGTVKAQSTAIYRKAGVNSRAQLLSLFIDDLMGDALPGVVDAVEPLDKAG</sequence>
<dbReference type="EMBL" id="CP034348">
    <property type="protein sequence ID" value="QGX97446.1"/>
    <property type="molecule type" value="Genomic_DNA"/>
</dbReference>
<dbReference type="CDD" id="cd06170">
    <property type="entry name" value="LuxR_C_like"/>
    <property type="match status" value="1"/>
</dbReference>
<feature type="domain" description="HTH luxR-type" evidence="2">
    <location>
        <begin position="83"/>
        <end position="148"/>
    </location>
</feature>
<dbReference type="KEGG" id="rom:EI983_03780"/>
<gene>
    <name evidence="3" type="ORF">EI983_03780</name>
</gene>
<dbReference type="Gene3D" id="1.10.10.10">
    <property type="entry name" value="Winged helix-like DNA-binding domain superfamily/Winged helix DNA-binding domain"/>
    <property type="match status" value="1"/>
</dbReference>
<evidence type="ECO:0000313" key="4">
    <source>
        <dbReference type="Proteomes" id="UP000428330"/>
    </source>
</evidence>
<dbReference type="GO" id="GO:0003677">
    <property type="term" value="F:DNA binding"/>
    <property type="evidence" value="ECO:0007669"/>
    <property type="project" value="InterPro"/>
</dbReference>
<dbReference type="SUPFAM" id="SSF46894">
    <property type="entry name" value="C-terminal effector domain of the bipartite response regulators"/>
    <property type="match status" value="1"/>
</dbReference>
<accession>A0A6I6IQF1</accession>
<evidence type="ECO:0000313" key="3">
    <source>
        <dbReference type="EMBL" id="QGX97446.1"/>
    </source>
</evidence>
<dbReference type="GO" id="GO:0006355">
    <property type="term" value="P:regulation of DNA-templated transcription"/>
    <property type="evidence" value="ECO:0007669"/>
    <property type="project" value="InterPro"/>
</dbReference>
<dbReference type="InterPro" id="IPR036388">
    <property type="entry name" value="WH-like_DNA-bd_sf"/>
</dbReference>
<dbReference type="InterPro" id="IPR000792">
    <property type="entry name" value="Tscrpt_reg_LuxR_C"/>
</dbReference>
<keyword evidence="1" id="KW-0812">Transmembrane</keyword>
<dbReference type="Pfam" id="PF00196">
    <property type="entry name" value="GerE"/>
    <property type="match status" value="1"/>
</dbReference>
<dbReference type="PROSITE" id="PS50043">
    <property type="entry name" value="HTH_LUXR_2"/>
    <property type="match status" value="1"/>
</dbReference>
<feature type="transmembrane region" description="Helical" evidence="1">
    <location>
        <begin position="36"/>
        <end position="57"/>
    </location>
</feature>
<dbReference type="InterPro" id="IPR016032">
    <property type="entry name" value="Sig_transdc_resp-reg_C-effctor"/>
</dbReference>
<keyword evidence="1" id="KW-1133">Transmembrane helix</keyword>
<name>A0A6I6IQF1_9RHOB</name>
<protein>
    <submittedName>
        <fullName evidence="3">Helix-turn-helix transcriptional regulator</fullName>
    </submittedName>
</protein>